<dbReference type="PANTHER" id="PTHR42964:SF1">
    <property type="entry name" value="POLYKETIDE BIOSYNTHESIS ENOYL-COA HYDRATASE PKSH-RELATED"/>
    <property type="match status" value="1"/>
</dbReference>
<dbReference type="RefSeq" id="WP_092591079.1">
    <property type="nucleotide sequence ID" value="NZ_FMXN01000001.1"/>
</dbReference>
<dbReference type="FunFam" id="3.90.226.10:FF:000066">
    <property type="entry name" value="Enoyl-CoA hydratase"/>
    <property type="match status" value="1"/>
</dbReference>
<dbReference type="SUPFAM" id="SSF52096">
    <property type="entry name" value="ClpP/crotonase"/>
    <property type="match status" value="1"/>
</dbReference>
<dbReference type="EMBL" id="FMXN01000001">
    <property type="protein sequence ID" value="SDB07452.1"/>
    <property type="molecule type" value="Genomic_DNA"/>
</dbReference>
<dbReference type="InterPro" id="IPR051683">
    <property type="entry name" value="Enoyl-CoA_Hydratase/Isomerase"/>
</dbReference>
<proteinExistence type="inferred from homology"/>
<organism evidence="2 3">
    <name type="scientific">Pseudidiomarina indica</name>
    <dbReference type="NCBI Taxonomy" id="1159017"/>
    <lineage>
        <taxon>Bacteria</taxon>
        <taxon>Pseudomonadati</taxon>
        <taxon>Pseudomonadota</taxon>
        <taxon>Gammaproteobacteria</taxon>
        <taxon>Alteromonadales</taxon>
        <taxon>Idiomarinaceae</taxon>
        <taxon>Pseudidiomarina</taxon>
    </lineage>
</organism>
<dbReference type="InterPro" id="IPR001753">
    <property type="entry name" value="Enoyl-CoA_hydra/iso"/>
</dbReference>
<dbReference type="PANTHER" id="PTHR42964">
    <property type="entry name" value="ENOYL-COA HYDRATASE"/>
    <property type="match status" value="1"/>
</dbReference>
<dbReference type="Gene3D" id="1.10.12.10">
    <property type="entry name" value="Lyase 2-enoyl-coa Hydratase, Chain A, domain 2"/>
    <property type="match status" value="1"/>
</dbReference>
<dbReference type="Pfam" id="PF00378">
    <property type="entry name" value="ECH_1"/>
    <property type="match status" value="1"/>
</dbReference>
<dbReference type="GO" id="GO:0008300">
    <property type="term" value="P:isoprenoid catabolic process"/>
    <property type="evidence" value="ECO:0007669"/>
    <property type="project" value="TreeGrafter"/>
</dbReference>
<name>A0A1G6AGA4_9GAMM</name>
<dbReference type="STRING" id="1159017.SAMN02927930_00338"/>
<dbReference type="Proteomes" id="UP000199626">
    <property type="component" value="Unassembled WGS sequence"/>
</dbReference>
<protein>
    <submittedName>
        <fullName evidence="2">Methylglutaconyl-CoA hydratase</fullName>
    </submittedName>
</protein>
<dbReference type="CDD" id="cd06558">
    <property type="entry name" value="crotonase-like"/>
    <property type="match status" value="1"/>
</dbReference>
<reference evidence="3" key="1">
    <citation type="submission" date="2016-10" db="EMBL/GenBank/DDBJ databases">
        <authorList>
            <person name="Varghese N."/>
            <person name="Submissions S."/>
        </authorList>
    </citation>
    <scope>NUCLEOTIDE SEQUENCE [LARGE SCALE GENOMIC DNA]</scope>
    <source>
        <strain evidence="3">CGMCC 1.10824</strain>
    </source>
</reference>
<dbReference type="OrthoDB" id="9807606at2"/>
<comment type="similarity">
    <text evidence="1">Belongs to the enoyl-CoA hydratase/isomerase family.</text>
</comment>
<accession>A0A1G6AGA4</accession>
<dbReference type="AlphaFoldDB" id="A0A1G6AGA4"/>
<evidence type="ECO:0000313" key="3">
    <source>
        <dbReference type="Proteomes" id="UP000199626"/>
    </source>
</evidence>
<dbReference type="GO" id="GO:0003824">
    <property type="term" value="F:catalytic activity"/>
    <property type="evidence" value="ECO:0007669"/>
    <property type="project" value="UniProtKB-ARBA"/>
</dbReference>
<dbReference type="InterPro" id="IPR014748">
    <property type="entry name" value="Enoyl-CoA_hydra_C"/>
</dbReference>
<keyword evidence="3" id="KW-1185">Reference proteome</keyword>
<evidence type="ECO:0000313" key="2">
    <source>
        <dbReference type="EMBL" id="SDB07452.1"/>
    </source>
</evidence>
<sequence>MNFTSIQYTMTDSIAYLTLNRPEVHNAFDDVMISEILAALAEVRGNAAIRALVLQANGKSFSAGADLAWMRSMAAKDYAENIADATQLSRLMQELDELPIPTIALVQGAAFGGAVGLIACCDLAFATSNSSFCLSEVKIGLIPAVISPYVMRAMGTRQARRYMLTAERFDAHTAQQVGLIHQVVDSFTETLTPLLQQLLGNSPAAMAAAKALALQVDQQPLVAATRQFTIEQIAAIRVSSEGQEGLTAFLEKRPPQWTLKSST</sequence>
<gene>
    <name evidence="2" type="ORF">SAMN02927930_00338</name>
</gene>
<evidence type="ECO:0000256" key="1">
    <source>
        <dbReference type="ARBA" id="ARBA00005254"/>
    </source>
</evidence>
<dbReference type="InterPro" id="IPR029045">
    <property type="entry name" value="ClpP/crotonase-like_dom_sf"/>
</dbReference>
<dbReference type="Gene3D" id="3.90.226.10">
    <property type="entry name" value="2-enoyl-CoA Hydratase, Chain A, domain 1"/>
    <property type="match status" value="1"/>
</dbReference>